<dbReference type="PANTHER" id="PTHR21207">
    <property type="entry name" value="PARKIN COREGULATED GENE PROTEIN PARK2 COREGULATED"/>
    <property type="match status" value="1"/>
</dbReference>
<reference evidence="2" key="2">
    <citation type="submission" date="2023-06" db="EMBL/GenBank/DDBJ databases">
        <title>Long-read-based genome assembly of the green algal bacterivore Cymbomonas tetramitiformis.</title>
        <authorList>
            <person name="Gyaltshen Y."/>
            <person name="Rozenberg A."/>
            <person name="Paasch A."/>
            <person name="Burns J.A."/>
            <person name="Warring S."/>
            <person name="Larson R."/>
            <person name="Maurer-Alcala X."/>
            <person name="Dacks J."/>
            <person name="Kim E."/>
        </authorList>
    </citation>
    <scope>NUCLEOTIDE SEQUENCE</scope>
    <source>
        <strain evidence="2">PLY_AMNH</strain>
    </source>
</reference>
<evidence type="ECO:0000313" key="3">
    <source>
        <dbReference type="EMBL" id="KAK3266427.1"/>
    </source>
</evidence>
<keyword evidence="4" id="KW-1185">Reference proteome</keyword>
<dbReference type="InterPro" id="IPR019399">
    <property type="entry name" value="Parkin_co-regulated_protein"/>
</dbReference>
<evidence type="ECO:0000256" key="1">
    <source>
        <dbReference type="SAM" id="MobiDB-lite"/>
    </source>
</evidence>
<sequence length="160" mass="17066">MNPSEDRKRPQKTATATPLKSSATTRTSAKAAASGPAKDAVASPAKSEPTKAKPHPLPSARLRVATSSPFAKKGEGKTPFTVIYNGGGIPCRINHGTARCYLQWNKPPTELPYDPLLLHCAEGIRETTHPQNFVARTAFQELLAAEVRADSPVLVAGIWG</sequence>
<dbReference type="EMBL" id="LGRX02013099">
    <property type="protein sequence ID" value="KAK3266427.1"/>
    <property type="molecule type" value="Genomic_DNA"/>
</dbReference>
<evidence type="ECO:0000313" key="4">
    <source>
        <dbReference type="Proteomes" id="UP001190700"/>
    </source>
</evidence>
<dbReference type="AlphaFoldDB" id="A0AAE0C1C3"/>
<evidence type="ECO:0000313" key="2">
    <source>
        <dbReference type="EMBL" id="KAK3245720.1"/>
    </source>
</evidence>
<gene>
    <name evidence="3" type="ORF">CYMTET_24948</name>
    <name evidence="2" type="ORF">CYMTET_44729</name>
</gene>
<protein>
    <submittedName>
        <fullName evidence="2">Uncharacterized protein</fullName>
    </submittedName>
</protein>
<dbReference type="Proteomes" id="UP001190700">
    <property type="component" value="Unassembled WGS sequence"/>
</dbReference>
<feature type="compositionally biased region" description="Low complexity" evidence="1">
    <location>
        <begin position="20"/>
        <end position="43"/>
    </location>
</feature>
<name>A0AAE0C1C3_9CHLO</name>
<dbReference type="PANTHER" id="PTHR21207:SF1">
    <property type="entry name" value="PACRG-LIKE PROTEIN"/>
    <property type="match status" value="1"/>
</dbReference>
<organism evidence="2 4">
    <name type="scientific">Cymbomonas tetramitiformis</name>
    <dbReference type="NCBI Taxonomy" id="36881"/>
    <lineage>
        <taxon>Eukaryota</taxon>
        <taxon>Viridiplantae</taxon>
        <taxon>Chlorophyta</taxon>
        <taxon>Pyramimonadophyceae</taxon>
        <taxon>Pyramimonadales</taxon>
        <taxon>Pyramimonadaceae</taxon>
        <taxon>Cymbomonas</taxon>
    </lineage>
</organism>
<dbReference type="Pfam" id="PF10274">
    <property type="entry name" value="ParcG"/>
    <property type="match status" value="1"/>
</dbReference>
<feature type="region of interest" description="Disordered" evidence="1">
    <location>
        <begin position="1"/>
        <end position="77"/>
    </location>
</feature>
<reference evidence="2 4" key="1">
    <citation type="journal article" date="2015" name="Genome Biol. Evol.">
        <title>Comparative Genomics of a Bacterivorous Green Alga Reveals Evolutionary Causalities and Consequences of Phago-Mixotrophic Mode of Nutrition.</title>
        <authorList>
            <person name="Burns J.A."/>
            <person name="Paasch A."/>
            <person name="Narechania A."/>
            <person name="Kim E."/>
        </authorList>
    </citation>
    <scope>NUCLEOTIDE SEQUENCE [LARGE SCALE GENOMIC DNA]</scope>
    <source>
        <strain evidence="2">PLY_AMNH</strain>
    </source>
</reference>
<accession>A0AAE0C1C3</accession>
<dbReference type="EMBL" id="LGRX02030369">
    <property type="protein sequence ID" value="KAK3245720.1"/>
    <property type="molecule type" value="Genomic_DNA"/>
</dbReference>
<proteinExistence type="predicted"/>
<comment type="caution">
    <text evidence="2">The sequence shown here is derived from an EMBL/GenBank/DDBJ whole genome shotgun (WGS) entry which is preliminary data.</text>
</comment>